<accession>A0A7C5Y874</accession>
<gene>
    <name evidence="1" type="ORF">ENM46_02140</name>
</gene>
<name>A0A7C5Y874_9BACT</name>
<dbReference type="EMBL" id="DRXW01000141">
    <property type="protein sequence ID" value="HHR33731.1"/>
    <property type="molecule type" value="Genomic_DNA"/>
</dbReference>
<protein>
    <recommendedName>
        <fullName evidence="2">Pyrrolo-quinoline quinone</fullName>
    </recommendedName>
</protein>
<comment type="caution">
    <text evidence="1">The sequence shown here is derived from an EMBL/GenBank/DDBJ whole genome shotgun (WGS) entry which is preliminary data.</text>
</comment>
<dbReference type="PANTHER" id="PTHR42754">
    <property type="entry name" value="ENDOGLUCANASE"/>
    <property type="match status" value="1"/>
</dbReference>
<reference evidence="1" key="1">
    <citation type="journal article" date="2020" name="mSystems">
        <title>Genome- and Community-Level Interaction Insights into Carbon Utilization and Element Cycling Functions of Hydrothermarchaeota in Hydrothermal Sediment.</title>
        <authorList>
            <person name="Zhou Z."/>
            <person name="Liu Y."/>
            <person name="Xu W."/>
            <person name="Pan J."/>
            <person name="Luo Z.H."/>
            <person name="Li M."/>
        </authorList>
    </citation>
    <scope>NUCLEOTIDE SEQUENCE [LARGE SCALE GENOMIC DNA]</scope>
    <source>
        <strain evidence="1">SpSt-1088</strain>
    </source>
</reference>
<proteinExistence type="predicted"/>
<dbReference type="InterPro" id="IPR011047">
    <property type="entry name" value="Quinoprotein_ADH-like_sf"/>
</dbReference>
<dbReference type="SUPFAM" id="SSF50998">
    <property type="entry name" value="Quinoprotein alcohol dehydrogenase-like"/>
    <property type="match status" value="1"/>
</dbReference>
<organism evidence="1">
    <name type="scientific">Fervidobacterium nodosum</name>
    <dbReference type="NCBI Taxonomy" id="2424"/>
    <lineage>
        <taxon>Bacteria</taxon>
        <taxon>Thermotogati</taxon>
        <taxon>Thermotogota</taxon>
        <taxon>Thermotogae</taxon>
        <taxon>Thermotogales</taxon>
        <taxon>Fervidobacteriaceae</taxon>
        <taxon>Fervidobacterium</taxon>
    </lineage>
</organism>
<dbReference type="PANTHER" id="PTHR42754:SF1">
    <property type="entry name" value="LIPOPROTEIN"/>
    <property type="match status" value="1"/>
</dbReference>
<evidence type="ECO:0000313" key="1">
    <source>
        <dbReference type="EMBL" id="HHR33731.1"/>
    </source>
</evidence>
<dbReference type="AlphaFoldDB" id="A0A7C5Y874"/>
<evidence type="ECO:0008006" key="2">
    <source>
        <dbReference type="Google" id="ProtNLM"/>
    </source>
</evidence>
<sequence>MKTKSRNVRMKSRKSKSNKALTLKKITMIILPLITLLGIGIGVYAVLIKTPLLFANSESSREKKFFKDEIVYQYGYEVRFNKVLRDNGGILAVGSYLKNPSEKYQLLVVSFDENGKELWRKEFGGTGDEWAFDIAKKGDNYIIVGTTSSKEFGVKGRYDALLLEMTPKGNIVWSRIYGGPDWDRAYKILNVGDGFVFVGDNFKKGGDVVENFGEHDYWIVKVNPQGNIEWSRSFGGIRWDRAYGADYDPEYKMIVVTGSSNSFTDGIRYDGYTVAYDLQGQEIWRSVLFNSNTLWPLDVTISKSGIFVGGYVFEKGKEKSFIAKISKSGKVEYIKTFAENTRIHSLKVIEDDEEKVTLMFSGYKDNGTKSPWYGQFIVTNVSDFIIANGSDNSKDVVIEYPIKSEYGMFFSTTVDSDLIVFSGMNFVNNKLAGYIRIIPR</sequence>